<feature type="domain" description="EF-hand" evidence="4">
    <location>
        <begin position="43"/>
        <end position="78"/>
    </location>
</feature>
<dbReference type="PROSITE" id="PS00018">
    <property type="entry name" value="EF_HAND_1"/>
    <property type="match status" value="1"/>
</dbReference>
<evidence type="ECO:0000256" key="1">
    <source>
        <dbReference type="ARBA" id="ARBA00022837"/>
    </source>
</evidence>
<keyword evidence="6" id="KW-1185">Reference proteome</keyword>
<dbReference type="InterPro" id="IPR011992">
    <property type="entry name" value="EF-hand-dom_pair"/>
</dbReference>
<feature type="region of interest" description="Disordered" evidence="3">
    <location>
        <begin position="241"/>
        <end position="285"/>
    </location>
</feature>
<dbReference type="CDD" id="cd00051">
    <property type="entry name" value="EFh"/>
    <property type="match status" value="1"/>
</dbReference>
<feature type="compositionally biased region" description="Gly residues" evidence="3">
    <location>
        <begin position="245"/>
        <end position="258"/>
    </location>
</feature>
<dbReference type="SMART" id="SM00054">
    <property type="entry name" value="EFh"/>
    <property type="match status" value="1"/>
</dbReference>
<dbReference type="InterPro" id="IPR018247">
    <property type="entry name" value="EF_Hand_1_Ca_BS"/>
</dbReference>
<dbReference type="Pfam" id="PF13405">
    <property type="entry name" value="EF-hand_6"/>
    <property type="match status" value="1"/>
</dbReference>
<dbReference type="AlphaFoldDB" id="A0A5B8MX94"/>
<dbReference type="EMBL" id="CP031049">
    <property type="protein sequence ID" value="QDZ25183.1"/>
    <property type="molecule type" value="Genomic_DNA"/>
</dbReference>
<dbReference type="PROSITE" id="PS50222">
    <property type="entry name" value="EF_HAND_2"/>
    <property type="match status" value="1"/>
</dbReference>
<dbReference type="Gene3D" id="1.10.238.10">
    <property type="entry name" value="EF-hand"/>
    <property type="match status" value="1"/>
</dbReference>
<evidence type="ECO:0000256" key="2">
    <source>
        <dbReference type="SAM" id="Coils"/>
    </source>
</evidence>
<dbReference type="SUPFAM" id="SSF47473">
    <property type="entry name" value="EF-hand"/>
    <property type="match status" value="1"/>
</dbReference>
<dbReference type="Proteomes" id="UP000316726">
    <property type="component" value="Chromosome 16"/>
</dbReference>
<dbReference type="OrthoDB" id="550038at2759"/>
<dbReference type="GO" id="GO:0005509">
    <property type="term" value="F:calcium ion binding"/>
    <property type="evidence" value="ECO:0007669"/>
    <property type="project" value="InterPro"/>
</dbReference>
<reference evidence="5 6" key="1">
    <citation type="submission" date="2018-07" db="EMBL/GenBank/DDBJ databases">
        <title>The complete nuclear genome of the prasinophyte Chloropicon primus (CCMP1205).</title>
        <authorList>
            <person name="Pombert J.-F."/>
            <person name="Otis C."/>
            <person name="Turmel M."/>
            <person name="Lemieux C."/>
        </authorList>
    </citation>
    <scope>NUCLEOTIDE SEQUENCE [LARGE SCALE GENOMIC DNA]</scope>
    <source>
        <strain evidence="5 6">CCMP1205</strain>
    </source>
</reference>
<dbReference type="InterPro" id="IPR002048">
    <property type="entry name" value="EF_hand_dom"/>
</dbReference>
<protein>
    <recommendedName>
        <fullName evidence="4">EF-hand domain-containing protein</fullName>
    </recommendedName>
</protein>
<evidence type="ECO:0000256" key="3">
    <source>
        <dbReference type="SAM" id="MobiDB-lite"/>
    </source>
</evidence>
<proteinExistence type="predicted"/>
<evidence type="ECO:0000313" key="6">
    <source>
        <dbReference type="Proteomes" id="UP000316726"/>
    </source>
</evidence>
<evidence type="ECO:0000259" key="4">
    <source>
        <dbReference type="PROSITE" id="PS50222"/>
    </source>
</evidence>
<feature type="coiled-coil region" evidence="2">
    <location>
        <begin position="204"/>
        <end position="231"/>
    </location>
</feature>
<organism evidence="5 6">
    <name type="scientific">Chloropicon primus</name>
    <dbReference type="NCBI Taxonomy" id="1764295"/>
    <lineage>
        <taxon>Eukaryota</taxon>
        <taxon>Viridiplantae</taxon>
        <taxon>Chlorophyta</taxon>
        <taxon>Chloropicophyceae</taxon>
        <taxon>Chloropicales</taxon>
        <taxon>Chloropicaceae</taxon>
        <taxon>Chloropicon</taxon>
    </lineage>
</organism>
<name>A0A5B8MX94_9CHLO</name>
<sequence>MESKDNKKEMTKNEWREPILRAEVNSWLKKHGLRERPRQLSQDQKKDLREIFTMLDADGSGALDSDEIIQAFKLINMPTSKSKIVALMGDVLLGDEEAELDYDGFELLMTRRINDTTDDSGQDDVVVMPFHEIANAFRRKKTLEAFMKGGQERQQIIDSEYFKQRKHAAKKRWRMPGQRNLLARMFSKDKKRGLVVDSDDPNKRGNFEDKLNELKLEVEVMQEEAEASSRVLEIFTASSHFHSSEGGGNSFESPGGGWERVRSKLKSSRRSGGSDSRSSVFLSPDPTFRPNTCPSYLESKTLPVTTNLKTGMTTSNGPPSPDYLPPLTPAPRALEQEFEDVHEMARLDSVFDSLKMEEVEKMRPQTSAAVDASEIRYAAYWRACNKEFFDPDIVQAKAQIVLAKVKPPKAEVNPWAVGERIADLRSRSAQGKRKGLRNSYTTT</sequence>
<accession>A0A5B8MX94</accession>
<evidence type="ECO:0000313" key="5">
    <source>
        <dbReference type="EMBL" id="QDZ25183.1"/>
    </source>
</evidence>
<gene>
    <name evidence="5" type="ORF">A3770_16p77010</name>
</gene>
<keyword evidence="2" id="KW-0175">Coiled coil</keyword>
<feature type="compositionally biased region" description="Low complexity" evidence="3">
    <location>
        <begin position="270"/>
        <end position="283"/>
    </location>
</feature>
<keyword evidence="1" id="KW-0106">Calcium</keyword>